<evidence type="ECO:0000313" key="3">
    <source>
        <dbReference type="Proteomes" id="UP000222601"/>
    </source>
</evidence>
<gene>
    <name evidence="2" type="ORF">ESCO41_00032</name>
</gene>
<reference evidence="2" key="1">
    <citation type="submission" date="2017-02" db="EMBL/GenBank/DDBJ databases">
        <title>Characterization of a new coliphage vB_EcoS_ESCO41.</title>
        <authorList>
            <person name="Trotereau A."/>
            <person name="Schouler C."/>
        </authorList>
    </citation>
    <scope>NUCLEOTIDE SEQUENCE [LARGE SCALE GENOMIC DNA]</scope>
</reference>
<dbReference type="EMBL" id="KY619305">
    <property type="protein sequence ID" value="AQY55260.1"/>
    <property type="molecule type" value="Genomic_DNA"/>
</dbReference>
<evidence type="ECO:0000313" key="2">
    <source>
        <dbReference type="EMBL" id="AQY55260.1"/>
    </source>
</evidence>
<keyword evidence="1" id="KW-1133">Transmembrane helix</keyword>
<organism evidence="2">
    <name type="scientific">Escherichia phage vB_EcoS_ESCO41</name>
    <dbReference type="NCBI Taxonomy" id="2496547"/>
    <lineage>
        <taxon>Viruses</taxon>
        <taxon>Duplodnaviria</taxon>
        <taxon>Heunggongvirae</taxon>
        <taxon>Uroviricota</taxon>
        <taxon>Caudoviricetes</taxon>
        <taxon>Drexlerviridae</taxon>
        <taxon>Nouzillyvirus</taxon>
        <taxon>Nouzillyvirus ESCO41</taxon>
    </lineage>
</organism>
<keyword evidence="3" id="KW-1185">Reference proteome</keyword>
<name>A0A1U9WQY8_9CAUD</name>
<evidence type="ECO:0000256" key="1">
    <source>
        <dbReference type="SAM" id="Phobius"/>
    </source>
</evidence>
<proteinExistence type="predicted"/>
<protein>
    <submittedName>
        <fullName evidence="2">Uncharacterized protein</fullName>
    </submittedName>
</protein>
<feature type="transmembrane region" description="Helical" evidence="1">
    <location>
        <begin position="30"/>
        <end position="53"/>
    </location>
</feature>
<keyword evidence="1" id="KW-0812">Transmembrane</keyword>
<dbReference type="Proteomes" id="UP000222601">
    <property type="component" value="Segment"/>
</dbReference>
<accession>A0A1U9WQY8</accession>
<keyword evidence="1" id="KW-0472">Membrane</keyword>
<sequence>MITLCILLYILGAIPVYAIAKDVSNSDNKWYDMVIVAAIWPIAIAFGVVNGIYQKLKEK</sequence>